<dbReference type="Proteomes" id="UP000829196">
    <property type="component" value="Unassembled WGS sequence"/>
</dbReference>
<organism evidence="3 4">
    <name type="scientific">Dendrobium nobile</name>
    <name type="common">Orchid</name>
    <dbReference type="NCBI Taxonomy" id="94219"/>
    <lineage>
        <taxon>Eukaryota</taxon>
        <taxon>Viridiplantae</taxon>
        <taxon>Streptophyta</taxon>
        <taxon>Embryophyta</taxon>
        <taxon>Tracheophyta</taxon>
        <taxon>Spermatophyta</taxon>
        <taxon>Magnoliopsida</taxon>
        <taxon>Liliopsida</taxon>
        <taxon>Asparagales</taxon>
        <taxon>Orchidaceae</taxon>
        <taxon>Epidendroideae</taxon>
        <taxon>Malaxideae</taxon>
        <taxon>Dendrobiinae</taxon>
        <taxon>Dendrobium</taxon>
    </lineage>
</organism>
<proteinExistence type="predicted"/>
<name>A0A8T3BJH8_DENNO</name>
<protein>
    <submittedName>
        <fullName evidence="3">Uncharacterized protein</fullName>
    </submittedName>
</protein>
<evidence type="ECO:0000313" key="3">
    <source>
        <dbReference type="EMBL" id="KAI0513451.1"/>
    </source>
</evidence>
<gene>
    <name evidence="3" type="ORF">KFK09_009472</name>
</gene>
<reference evidence="3" key="1">
    <citation type="journal article" date="2022" name="Front. Genet.">
        <title>Chromosome-Scale Assembly of the Dendrobium nobile Genome Provides Insights Into the Molecular Mechanism of the Biosynthesis of the Medicinal Active Ingredient of Dendrobium.</title>
        <authorList>
            <person name="Xu Q."/>
            <person name="Niu S.-C."/>
            <person name="Li K.-L."/>
            <person name="Zheng P.-J."/>
            <person name="Zhang X.-J."/>
            <person name="Jia Y."/>
            <person name="Liu Y."/>
            <person name="Niu Y.-X."/>
            <person name="Yu L.-H."/>
            <person name="Chen D.-F."/>
            <person name="Zhang G.-Q."/>
        </authorList>
    </citation>
    <scope>NUCLEOTIDE SEQUENCE</scope>
    <source>
        <tissue evidence="3">Leaf</tissue>
    </source>
</reference>
<keyword evidence="1" id="KW-1133">Transmembrane helix</keyword>
<feature type="transmembrane region" description="Helical" evidence="1">
    <location>
        <begin position="56"/>
        <end position="78"/>
    </location>
</feature>
<keyword evidence="4" id="KW-1185">Reference proteome</keyword>
<evidence type="ECO:0000256" key="1">
    <source>
        <dbReference type="SAM" id="Phobius"/>
    </source>
</evidence>
<dbReference type="EMBL" id="JAGYWB010000008">
    <property type="protein sequence ID" value="KAI0513451.1"/>
    <property type="molecule type" value="Genomic_DNA"/>
</dbReference>
<evidence type="ECO:0000256" key="2">
    <source>
        <dbReference type="SAM" id="SignalP"/>
    </source>
</evidence>
<keyword evidence="1" id="KW-0472">Membrane</keyword>
<comment type="caution">
    <text evidence="3">The sequence shown here is derived from an EMBL/GenBank/DDBJ whole genome shotgun (WGS) entry which is preliminary data.</text>
</comment>
<accession>A0A8T3BJH8</accession>
<dbReference type="AlphaFoldDB" id="A0A8T3BJH8"/>
<sequence>MMALVTMAARVALHQFVNVISACEVCYVSVAMRIGSHVVGKEVICVVGCGGIMNKLVVGVLVSFMKIMDILFVHGGFIRSSSFKEVKFMFQEDLVSNTGVIAVFWLPLSGSSKDDCLVDWIVQRSLGLSKCSVDGLKWDSISPKLMNFIVLYFEVQGLLIVGFLEVEISDTGADKAKKCLWFYMASESASEFLCQKYVNRSFPSEEEVAIWSLWIEVICFVCYLHFEVRITEFEILLSFQFFSNWEF</sequence>
<feature type="chain" id="PRO_5035929804" evidence="2">
    <location>
        <begin position="23"/>
        <end position="247"/>
    </location>
</feature>
<keyword evidence="2" id="KW-0732">Signal</keyword>
<keyword evidence="1" id="KW-0812">Transmembrane</keyword>
<evidence type="ECO:0000313" key="4">
    <source>
        <dbReference type="Proteomes" id="UP000829196"/>
    </source>
</evidence>
<feature type="signal peptide" evidence="2">
    <location>
        <begin position="1"/>
        <end position="22"/>
    </location>
</feature>